<organism evidence="1 2">
    <name type="scientific">Cetraspora pellucida</name>
    <dbReference type="NCBI Taxonomy" id="1433469"/>
    <lineage>
        <taxon>Eukaryota</taxon>
        <taxon>Fungi</taxon>
        <taxon>Fungi incertae sedis</taxon>
        <taxon>Mucoromycota</taxon>
        <taxon>Glomeromycotina</taxon>
        <taxon>Glomeromycetes</taxon>
        <taxon>Diversisporales</taxon>
        <taxon>Gigasporaceae</taxon>
        <taxon>Cetraspora</taxon>
    </lineage>
</organism>
<proteinExistence type="predicted"/>
<accession>A0A9N8WIV7</accession>
<gene>
    <name evidence="1" type="ORF">CPELLU_LOCUS1664</name>
</gene>
<sequence length="517" mass="58117">MNIVFPVNDSILSSDTNKKLYNGKGQKNDVFINTMSISNPTKKVYPGDFNPELCVISKALDAKVHPLASSFFNLEIDRIITRYKNLNPQVDVNVLRNCLEYEPIFYKWAASDLFNVIDSNGKRQMIVIESGSSPAGQMTMPSLDINKGPNGYKLVIQTAFKRALKNADPSLGELAVVYDKTNNEIEATGYAAAISEETNEHVWLVMLQDDAKYEQPLKWKNQIMYIKDQNEVWHPIRACLKHMAHKPWTHFPIKSKTVVFNNIISCLAGGHNKVMASKAFELYNTELSGSGLAIRFPKTVCNVNKSEISSCIEKMGGRAVIKAPYGSCGQGVYTITNSEELKEFFDANHQYDNFLVQSLVGSASWSTELYPGNFYHIGTVPNCHNQTFINDLRMMVSADETGFHPVAIVSRHAHEPLPTCLPNNPNWDSWKVFGTNISVKLGSRWIAEYERVITVGQKEFDTIGVGVDDLIDAYVQTVLSISAIDKMCQKLLVNNEFNFELYRTLNPDDVLLDELLL</sequence>
<evidence type="ECO:0000313" key="1">
    <source>
        <dbReference type="EMBL" id="CAG8484178.1"/>
    </source>
</evidence>
<dbReference type="EMBL" id="CAJVQA010000648">
    <property type="protein sequence ID" value="CAG8484178.1"/>
    <property type="molecule type" value="Genomic_DNA"/>
</dbReference>
<dbReference type="Gene3D" id="3.30.1490.20">
    <property type="entry name" value="ATP-grasp fold, A domain"/>
    <property type="match status" value="1"/>
</dbReference>
<protein>
    <submittedName>
        <fullName evidence="1">10982_t:CDS:1</fullName>
    </submittedName>
</protein>
<name>A0A9N8WIV7_9GLOM</name>
<dbReference type="SUPFAM" id="SSF56059">
    <property type="entry name" value="Glutathione synthetase ATP-binding domain-like"/>
    <property type="match status" value="1"/>
</dbReference>
<evidence type="ECO:0000313" key="2">
    <source>
        <dbReference type="Proteomes" id="UP000789759"/>
    </source>
</evidence>
<dbReference type="AlphaFoldDB" id="A0A9N8WIV7"/>
<comment type="caution">
    <text evidence="1">The sequence shown here is derived from an EMBL/GenBank/DDBJ whole genome shotgun (WGS) entry which is preliminary data.</text>
</comment>
<dbReference type="OrthoDB" id="10268014at2759"/>
<dbReference type="Proteomes" id="UP000789759">
    <property type="component" value="Unassembled WGS sequence"/>
</dbReference>
<dbReference type="GO" id="GO:0005524">
    <property type="term" value="F:ATP binding"/>
    <property type="evidence" value="ECO:0007669"/>
    <property type="project" value="InterPro"/>
</dbReference>
<keyword evidence="2" id="KW-1185">Reference proteome</keyword>
<dbReference type="InterPro" id="IPR013815">
    <property type="entry name" value="ATP_grasp_subdomain_1"/>
</dbReference>
<reference evidence="1" key="1">
    <citation type="submission" date="2021-06" db="EMBL/GenBank/DDBJ databases">
        <authorList>
            <person name="Kallberg Y."/>
            <person name="Tangrot J."/>
            <person name="Rosling A."/>
        </authorList>
    </citation>
    <scope>NUCLEOTIDE SEQUENCE</scope>
    <source>
        <strain evidence="1">FL966</strain>
    </source>
</reference>